<evidence type="ECO:0000256" key="11">
    <source>
        <dbReference type="SAM" id="MobiDB-lite"/>
    </source>
</evidence>
<keyword evidence="7" id="KW-0119">Carbohydrate metabolism</keyword>
<protein>
    <recommendedName>
        <fullName evidence="10">Beta-phosphoglucomutase</fullName>
        <ecNumber evidence="9">5.4.2.6</ecNumber>
    </recommendedName>
</protein>
<gene>
    <name evidence="12" type="ORF">GCM10007368_24160</name>
</gene>
<organism evidence="12 13">
    <name type="scientific">Isoptericola cucumis</name>
    <dbReference type="NCBI Taxonomy" id="1776856"/>
    <lineage>
        <taxon>Bacteria</taxon>
        <taxon>Bacillati</taxon>
        <taxon>Actinomycetota</taxon>
        <taxon>Actinomycetes</taxon>
        <taxon>Micrococcales</taxon>
        <taxon>Promicromonosporaceae</taxon>
        <taxon>Isoptericola</taxon>
    </lineage>
</organism>
<dbReference type="EMBL" id="BMDG01000007">
    <property type="protein sequence ID" value="GGI09035.1"/>
    <property type="molecule type" value="Genomic_DNA"/>
</dbReference>
<feature type="compositionally biased region" description="Basic and acidic residues" evidence="11">
    <location>
        <begin position="252"/>
        <end position="262"/>
    </location>
</feature>
<dbReference type="RefSeq" id="WP_188523947.1">
    <property type="nucleotide sequence ID" value="NZ_BMDG01000007.1"/>
</dbReference>
<dbReference type="Proteomes" id="UP000632535">
    <property type="component" value="Unassembled WGS sequence"/>
</dbReference>
<evidence type="ECO:0000256" key="4">
    <source>
        <dbReference type="ARBA" id="ARBA00022723"/>
    </source>
</evidence>
<name>A0ABQ2B892_9MICO</name>
<sequence length="262" mass="26824">MTRLRAVLFDLDGVLTPTAELHMRAWERLFAPYCDARGLAPYTAADYFAHIDGKPRYDGVATFLASRGVELPRGTSDDEPGEDTVCALGNRKDAIVNDLFVTEGVAPYPGSVRFLDAVTAAGAHVAVVSSSRNTPAVLASSGLADRFEVVVDGNVAAAEHLPGKPAPDTYLRAAELLGVPAAQAVVVEDALSGVQAGAAGSFGLVLGVDRGVGADALRAHGAGLVVSDLGELDATVLGTDDTGTDDTGTDDTGTHGHEGANA</sequence>
<keyword evidence="13" id="KW-1185">Reference proteome</keyword>
<comment type="caution">
    <text evidence="12">The sequence shown here is derived from an EMBL/GenBank/DDBJ whole genome shotgun (WGS) entry which is preliminary data.</text>
</comment>
<evidence type="ECO:0000256" key="5">
    <source>
        <dbReference type="ARBA" id="ARBA00022842"/>
    </source>
</evidence>
<accession>A0ABQ2B892</accession>
<dbReference type="InterPro" id="IPR010976">
    <property type="entry name" value="B-phosphoglucomutase_hydrolase"/>
</dbReference>
<dbReference type="InterPro" id="IPR006439">
    <property type="entry name" value="HAD-SF_hydro_IA"/>
</dbReference>
<evidence type="ECO:0000313" key="13">
    <source>
        <dbReference type="Proteomes" id="UP000632535"/>
    </source>
</evidence>
<comment type="cofactor">
    <cofactor evidence="1">
        <name>Mg(2+)</name>
        <dbReference type="ChEBI" id="CHEBI:18420"/>
    </cofactor>
</comment>
<dbReference type="PANTHER" id="PTHR46193">
    <property type="entry name" value="6-PHOSPHOGLUCONATE PHOSPHATASE"/>
    <property type="match status" value="1"/>
</dbReference>
<dbReference type="SFLD" id="SFLDS00003">
    <property type="entry name" value="Haloacid_Dehalogenase"/>
    <property type="match status" value="1"/>
</dbReference>
<dbReference type="SFLD" id="SFLDG01129">
    <property type="entry name" value="C1.5:_HAD__Beta-PGM__Phosphata"/>
    <property type="match status" value="1"/>
</dbReference>
<evidence type="ECO:0000256" key="9">
    <source>
        <dbReference type="ARBA" id="ARBA00044968"/>
    </source>
</evidence>
<dbReference type="NCBIfam" id="TIGR02009">
    <property type="entry name" value="PGMB-YQAB-SF"/>
    <property type="match status" value="1"/>
</dbReference>
<comment type="catalytic activity">
    <reaction evidence="8">
        <text>beta-D-glucose 1-phosphate = beta-D-glucose 6-phosphate</text>
        <dbReference type="Rhea" id="RHEA:20113"/>
        <dbReference type="ChEBI" id="CHEBI:57684"/>
        <dbReference type="ChEBI" id="CHEBI:58247"/>
        <dbReference type="EC" id="5.4.2.6"/>
    </reaction>
</comment>
<dbReference type="InterPro" id="IPR051600">
    <property type="entry name" value="Beta-PGM-like"/>
</dbReference>
<evidence type="ECO:0000313" key="12">
    <source>
        <dbReference type="EMBL" id="GGI09035.1"/>
    </source>
</evidence>
<keyword evidence="3" id="KW-0597">Phosphoprotein</keyword>
<keyword evidence="6" id="KW-0413">Isomerase</keyword>
<dbReference type="SUPFAM" id="SSF56784">
    <property type="entry name" value="HAD-like"/>
    <property type="match status" value="1"/>
</dbReference>
<evidence type="ECO:0000256" key="3">
    <source>
        <dbReference type="ARBA" id="ARBA00022553"/>
    </source>
</evidence>
<dbReference type="InterPro" id="IPR023198">
    <property type="entry name" value="PGP-like_dom2"/>
</dbReference>
<dbReference type="Gene3D" id="1.10.150.240">
    <property type="entry name" value="Putative phosphatase, domain 2"/>
    <property type="match status" value="1"/>
</dbReference>
<reference evidence="13" key="1">
    <citation type="journal article" date="2019" name="Int. J. Syst. Evol. Microbiol.">
        <title>The Global Catalogue of Microorganisms (GCM) 10K type strain sequencing project: providing services to taxonomists for standard genome sequencing and annotation.</title>
        <authorList>
            <consortium name="The Broad Institute Genomics Platform"/>
            <consortium name="The Broad Institute Genome Sequencing Center for Infectious Disease"/>
            <person name="Wu L."/>
            <person name="Ma J."/>
        </authorList>
    </citation>
    <scope>NUCLEOTIDE SEQUENCE [LARGE SCALE GENOMIC DNA]</scope>
    <source>
        <strain evidence="13">CCM 8653</strain>
    </source>
</reference>
<evidence type="ECO:0000256" key="7">
    <source>
        <dbReference type="ARBA" id="ARBA00023277"/>
    </source>
</evidence>
<dbReference type="NCBIfam" id="TIGR01509">
    <property type="entry name" value="HAD-SF-IA-v3"/>
    <property type="match status" value="1"/>
</dbReference>
<evidence type="ECO:0000256" key="8">
    <source>
        <dbReference type="ARBA" id="ARBA00044926"/>
    </source>
</evidence>
<evidence type="ECO:0000256" key="2">
    <source>
        <dbReference type="ARBA" id="ARBA00006171"/>
    </source>
</evidence>
<dbReference type="InterPro" id="IPR036412">
    <property type="entry name" value="HAD-like_sf"/>
</dbReference>
<evidence type="ECO:0000256" key="1">
    <source>
        <dbReference type="ARBA" id="ARBA00001946"/>
    </source>
</evidence>
<dbReference type="EC" id="5.4.2.6" evidence="9"/>
<comment type="similarity">
    <text evidence="2">Belongs to the HAD-like hydrolase superfamily. CbbY/CbbZ/Gph/YieH family.</text>
</comment>
<proteinExistence type="inferred from homology"/>
<evidence type="ECO:0000256" key="10">
    <source>
        <dbReference type="ARBA" id="ARBA00044991"/>
    </source>
</evidence>
<keyword evidence="5" id="KW-0460">Magnesium</keyword>
<dbReference type="Gene3D" id="3.40.50.1000">
    <property type="entry name" value="HAD superfamily/HAD-like"/>
    <property type="match status" value="1"/>
</dbReference>
<dbReference type="InterPro" id="IPR023214">
    <property type="entry name" value="HAD_sf"/>
</dbReference>
<evidence type="ECO:0000256" key="6">
    <source>
        <dbReference type="ARBA" id="ARBA00023235"/>
    </source>
</evidence>
<keyword evidence="4" id="KW-0479">Metal-binding</keyword>
<dbReference type="PANTHER" id="PTHR46193:SF18">
    <property type="entry name" value="HEXITOL PHOSPHATASE B"/>
    <property type="match status" value="1"/>
</dbReference>
<feature type="region of interest" description="Disordered" evidence="11">
    <location>
        <begin position="237"/>
        <end position="262"/>
    </location>
</feature>
<dbReference type="Pfam" id="PF00702">
    <property type="entry name" value="Hydrolase"/>
    <property type="match status" value="1"/>
</dbReference>